<protein>
    <submittedName>
        <fullName evidence="2">Uncharacterized protein</fullName>
    </submittedName>
</protein>
<evidence type="ECO:0000313" key="2">
    <source>
        <dbReference type="EMBL" id="KTB32111.1"/>
    </source>
</evidence>
<gene>
    <name evidence="2" type="ORF">WG66_15311</name>
</gene>
<feature type="compositionally biased region" description="Basic and acidic residues" evidence="1">
    <location>
        <begin position="1"/>
        <end position="12"/>
    </location>
</feature>
<organism evidence="2 3">
    <name type="scientific">Moniliophthora roreri</name>
    <name type="common">Frosty pod rot fungus</name>
    <name type="synonym">Monilia roreri</name>
    <dbReference type="NCBI Taxonomy" id="221103"/>
    <lineage>
        <taxon>Eukaryota</taxon>
        <taxon>Fungi</taxon>
        <taxon>Dikarya</taxon>
        <taxon>Basidiomycota</taxon>
        <taxon>Agaricomycotina</taxon>
        <taxon>Agaricomycetes</taxon>
        <taxon>Agaricomycetidae</taxon>
        <taxon>Agaricales</taxon>
        <taxon>Marasmiineae</taxon>
        <taxon>Marasmiaceae</taxon>
        <taxon>Moniliophthora</taxon>
    </lineage>
</organism>
<accession>A0A0W0F707</accession>
<dbReference type="AlphaFoldDB" id="A0A0W0F707"/>
<comment type="caution">
    <text evidence="2">The sequence shown here is derived from an EMBL/GenBank/DDBJ whole genome shotgun (WGS) entry which is preliminary data.</text>
</comment>
<reference evidence="2 3" key="1">
    <citation type="submission" date="2015-12" db="EMBL/GenBank/DDBJ databases">
        <title>Draft genome sequence of Moniliophthora roreri, the causal agent of frosty pod rot of cacao.</title>
        <authorList>
            <person name="Aime M.C."/>
            <person name="Diaz-Valderrama J.R."/>
            <person name="Kijpornyongpan T."/>
            <person name="Phillips-Mora W."/>
        </authorList>
    </citation>
    <scope>NUCLEOTIDE SEQUENCE [LARGE SCALE GENOMIC DNA]</scope>
    <source>
        <strain evidence="2 3">MCA 2952</strain>
    </source>
</reference>
<dbReference type="Proteomes" id="UP000054988">
    <property type="component" value="Unassembled WGS sequence"/>
</dbReference>
<sequence>MSFATVDDKIRSSQDFSGSCLLSPHSNPKVEREKKQLPLDKKEHDLGFSVMYGCVAQLT</sequence>
<evidence type="ECO:0000313" key="3">
    <source>
        <dbReference type="Proteomes" id="UP000054988"/>
    </source>
</evidence>
<dbReference type="EMBL" id="LATX01002256">
    <property type="protein sequence ID" value="KTB32111.1"/>
    <property type="molecule type" value="Genomic_DNA"/>
</dbReference>
<feature type="compositionally biased region" description="Basic and acidic residues" evidence="1">
    <location>
        <begin position="28"/>
        <end position="38"/>
    </location>
</feature>
<proteinExistence type="predicted"/>
<feature type="region of interest" description="Disordered" evidence="1">
    <location>
        <begin position="1"/>
        <end position="38"/>
    </location>
</feature>
<evidence type="ECO:0000256" key="1">
    <source>
        <dbReference type="SAM" id="MobiDB-lite"/>
    </source>
</evidence>
<name>A0A0W0F707_MONRR</name>